<evidence type="ECO:0000313" key="2">
    <source>
        <dbReference type="EMBL" id="CAD7700024.1"/>
    </source>
</evidence>
<dbReference type="Proteomes" id="UP000708148">
    <property type="component" value="Unassembled WGS sequence"/>
</dbReference>
<evidence type="ECO:0000313" key="3">
    <source>
        <dbReference type="Proteomes" id="UP000708148"/>
    </source>
</evidence>
<protein>
    <submittedName>
        <fullName evidence="2">Uncharacterized protein</fullName>
    </submittedName>
</protein>
<dbReference type="EMBL" id="CAJHUC010001158">
    <property type="protein sequence ID" value="CAD7700024.1"/>
    <property type="molecule type" value="Genomic_DNA"/>
</dbReference>
<keyword evidence="3" id="KW-1185">Reference proteome</keyword>
<comment type="caution">
    <text evidence="2">The sequence shown here is derived from an EMBL/GenBank/DDBJ whole genome shotgun (WGS) entry which is preliminary data.</text>
</comment>
<accession>A0A8S1J945</accession>
<gene>
    <name evidence="2" type="ORF">OSTQU699_LOCUS5383</name>
</gene>
<feature type="compositionally biased region" description="Low complexity" evidence="1">
    <location>
        <begin position="30"/>
        <end position="39"/>
    </location>
</feature>
<feature type="region of interest" description="Disordered" evidence="1">
    <location>
        <begin position="28"/>
        <end position="81"/>
    </location>
</feature>
<name>A0A8S1J945_9CHLO</name>
<dbReference type="AlphaFoldDB" id="A0A8S1J945"/>
<proteinExistence type="predicted"/>
<organism evidence="2 3">
    <name type="scientific">Ostreobium quekettii</name>
    <dbReference type="NCBI Taxonomy" id="121088"/>
    <lineage>
        <taxon>Eukaryota</taxon>
        <taxon>Viridiplantae</taxon>
        <taxon>Chlorophyta</taxon>
        <taxon>core chlorophytes</taxon>
        <taxon>Ulvophyceae</taxon>
        <taxon>TCBD clade</taxon>
        <taxon>Bryopsidales</taxon>
        <taxon>Ostreobineae</taxon>
        <taxon>Ostreobiaceae</taxon>
        <taxon>Ostreobium</taxon>
    </lineage>
</organism>
<sequence length="103" mass="11456">MTKYQSPYGYFTKRHYYRIYAAPPHPPVSVQPVAASPSARRPPRGGGRRDRAATRAGRRPGLPPFGSPCGRERFSSPPALRAKHEVRVIRTVVVLSISPLHVQ</sequence>
<evidence type="ECO:0000256" key="1">
    <source>
        <dbReference type="SAM" id="MobiDB-lite"/>
    </source>
</evidence>
<reference evidence="2" key="1">
    <citation type="submission" date="2020-12" db="EMBL/GenBank/DDBJ databases">
        <authorList>
            <person name="Iha C."/>
        </authorList>
    </citation>
    <scope>NUCLEOTIDE SEQUENCE</scope>
</reference>